<sequence length="175" mass="19775">MNLFKIQNDLIADRSADAWYRIRIAGPTFNYRWTYGWNGDGGFSNILGEHESHAVCREEPSLTMSWGLDSWTQPEPPMYQWADKFVGDVRPFWADFFWNGALIDRVEMCRVDGVQGVIPLPSYGLKVSDFEVGVAYLIHGLEDGQNGDHPGRYLDMIGAVREPDVERQGAGSSRA</sequence>
<organism evidence="1 2">
    <name type="scientific">Nocardioides malaquae</name>
    <dbReference type="NCBI Taxonomy" id="2773426"/>
    <lineage>
        <taxon>Bacteria</taxon>
        <taxon>Bacillati</taxon>
        <taxon>Actinomycetota</taxon>
        <taxon>Actinomycetes</taxon>
        <taxon>Propionibacteriales</taxon>
        <taxon>Nocardioidaceae</taxon>
        <taxon>Nocardioides</taxon>
    </lineage>
</organism>
<evidence type="ECO:0000313" key="1">
    <source>
        <dbReference type="EMBL" id="MBE7324099.1"/>
    </source>
</evidence>
<dbReference type="EMBL" id="JADCSA010000004">
    <property type="protein sequence ID" value="MBE7324099.1"/>
    <property type="molecule type" value="Genomic_DNA"/>
</dbReference>
<protein>
    <submittedName>
        <fullName evidence="1">Uncharacterized protein</fullName>
    </submittedName>
</protein>
<dbReference type="Proteomes" id="UP000756387">
    <property type="component" value="Unassembled WGS sequence"/>
</dbReference>
<accession>A0ABR9RRB3</accession>
<name>A0ABR9RRB3_9ACTN</name>
<dbReference type="RefSeq" id="WP_193637437.1">
    <property type="nucleotide sequence ID" value="NZ_JADCSA010000004.1"/>
</dbReference>
<evidence type="ECO:0000313" key="2">
    <source>
        <dbReference type="Proteomes" id="UP000756387"/>
    </source>
</evidence>
<reference evidence="1 2" key="1">
    <citation type="submission" date="2020-10" db="EMBL/GenBank/DDBJ databases">
        <title>Nocardioides sp. isolated from sludge.</title>
        <authorList>
            <person name="Zhang X."/>
        </authorList>
    </citation>
    <scope>NUCLEOTIDE SEQUENCE [LARGE SCALE GENOMIC DNA]</scope>
    <source>
        <strain evidence="1 2">Y6</strain>
    </source>
</reference>
<gene>
    <name evidence="1" type="ORF">IEQ44_05495</name>
</gene>
<comment type="caution">
    <text evidence="1">The sequence shown here is derived from an EMBL/GenBank/DDBJ whole genome shotgun (WGS) entry which is preliminary data.</text>
</comment>
<keyword evidence="2" id="KW-1185">Reference proteome</keyword>
<proteinExistence type="predicted"/>